<evidence type="ECO:0000313" key="1">
    <source>
        <dbReference type="EMBL" id="KWD96597.1"/>
    </source>
</evidence>
<organism evidence="1 2">
    <name type="scientific">Burkholderia ubonensis</name>
    <dbReference type="NCBI Taxonomy" id="101571"/>
    <lineage>
        <taxon>Bacteria</taxon>
        <taxon>Pseudomonadati</taxon>
        <taxon>Pseudomonadota</taxon>
        <taxon>Betaproteobacteria</taxon>
        <taxon>Burkholderiales</taxon>
        <taxon>Burkholderiaceae</taxon>
        <taxon>Burkholderia</taxon>
        <taxon>Burkholderia cepacia complex</taxon>
    </lineage>
</organism>
<reference evidence="1 2" key="1">
    <citation type="submission" date="2015-11" db="EMBL/GenBank/DDBJ databases">
        <title>Expanding the genomic diversity of Burkholderia species for the development of highly accurate diagnostics.</title>
        <authorList>
            <person name="Sahl J."/>
            <person name="Keim P."/>
            <person name="Wagner D."/>
        </authorList>
    </citation>
    <scope>NUCLEOTIDE SEQUENCE [LARGE SCALE GENOMIC DNA]</scope>
    <source>
        <strain evidence="1 2">MSMB2167WGS</strain>
    </source>
</reference>
<sequence length="82" mass="8725">MNLLKYVMTGDSGLTLNPAWRTFSLITAHSTLAVAGHAIGKAPRVSQFGPAFEYLESAFGLARDCIKLGLEAVAPLFAAEKT</sequence>
<dbReference type="AlphaFoldDB" id="A0A107EQN6"/>
<evidence type="ECO:0000313" key="2">
    <source>
        <dbReference type="Proteomes" id="UP000062998"/>
    </source>
</evidence>
<proteinExistence type="predicted"/>
<dbReference type="Proteomes" id="UP000062998">
    <property type="component" value="Unassembled WGS sequence"/>
</dbReference>
<dbReference type="OrthoDB" id="9155183at2"/>
<dbReference type="EMBL" id="LPIX01000090">
    <property type="protein sequence ID" value="KWD96597.1"/>
    <property type="molecule type" value="Genomic_DNA"/>
</dbReference>
<accession>A0A107EQN6</accession>
<name>A0A107EQN6_9BURK</name>
<protein>
    <submittedName>
        <fullName evidence="1">Uncharacterized protein</fullName>
    </submittedName>
</protein>
<gene>
    <name evidence="1" type="ORF">WL73_22880</name>
</gene>
<comment type="caution">
    <text evidence="1">The sequence shown here is derived from an EMBL/GenBank/DDBJ whole genome shotgun (WGS) entry which is preliminary data.</text>
</comment>
<dbReference type="RefSeq" id="WP_060326522.1">
    <property type="nucleotide sequence ID" value="NZ_LPIU01000094.1"/>
</dbReference>